<organism evidence="4 5">
    <name type="scientific">Amnimonas aquatica</name>
    <dbReference type="NCBI Taxonomy" id="2094561"/>
    <lineage>
        <taxon>Bacteria</taxon>
        <taxon>Pseudomonadati</taxon>
        <taxon>Pseudomonadota</taxon>
        <taxon>Gammaproteobacteria</taxon>
        <taxon>Moraxellales</taxon>
        <taxon>Moraxellaceae</taxon>
        <taxon>Amnimonas</taxon>
    </lineage>
</organism>
<dbReference type="InterPro" id="IPR025669">
    <property type="entry name" value="AAA_dom"/>
</dbReference>
<dbReference type="InterPro" id="IPR025501">
    <property type="entry name" value="MinD_FleN"/>
</dbReference>
<dbReference type="Gene3D" id="3.40.50.300">
    <property type="entry name" value="P-loop containing nucleotide triphosphate hydrolases"/>
    <property type="match status" value="1"/>
</dbReference>
<keyword evidence="5" id="KW-1185">Reference proteome</keyword>
<dbReference type="PANTHER" id="PTHR43384:SF4">
    <property type="entry name" value="CELLULOSE BIOSYNTHESIS PROTEIN BCSQ-RELATED"/>
    <property type="match status" value="1"/>
</dbReference>
<dbReference type="Proteomes" id="UP000243900">
    <property type="component" value="Unassembled WGS sequence"/>
</dbReference>
<keyword evidence="2" id="KW-0067">ATP-binding</keyword>
<accession>A0A2P6AT89</accession>
<comment type="caution">
    <text evidence="4">The sequence shown here is derived from an EMBL/GenBank/DDBJ whole genome shotgun (WGS) entry which is preliminary data.</text>
</comment>
<reference evidence="5" key="1">
    <citation type="submission" date="2018-02" db="EMBL/GenBank/DDBJ databases">
        <title>Genome sequencing of Solimonas sp. HR-BB.</title>
        <authorList>
            <person name="Lee Y."/>
            <person name="Jeon C.O."/>
        </authorList>
    </citation>
    <scope>NUCLEOTIDE SEQUENCE [LARGE SCALE GENOMIC DNA]</scope>
    <source>
        <strain evidence="5">HR-E</strain>
    </source>
</reference>
<evidence type="ECO:0000256" key="2">
    <source>
        <dbReference type="ARBA" id="ARBA00022840"/>
    </source>
</evidence>
<feature type="domain" description="AAA" evidence="3">
    <location>
        <begin position="7"/>
        <end position="163"/>
    </location>
</feature>
<dbReference type="GO" id="GO:0005524">
    <property type="term" value="F:ATP binding"/>
    <property type="evidence" value="ECO:0007669"/>
    <property type="project" value="UniProtKB-KW"/>
</dbReference>
<evidence type="ECO:0000313" key="5">
    <source>
        <dbReference type="Proteomes" id="UP000243900"/>
    </source>
</evidence>
<dbReference type="InterPro" id="IPR027417">
    <property type="entry name" value="P-loop_NTPase"/>
</dbReference>
<dbReference type="AlphaFoldDB" id="A0A2P6AT89"/>
<dbReference type="EMBL" id="PTQZ01000069">
    <property type="protein sequence ID" value="PQA46742.1"/>
    <property type="molecule type" value="Genomic_DNA"/>
</dbReference>
<dbReference type="InterPro" id="IPR033875">
    <property type="entry name" value="FlhG"/>
</dbReference>
<name>A0A2P6AT89_9GAMM</name>
<evidence type="ECO:0000313" key="4">
    <source>
        <dbReference type="EMBL" id="PQA46742.1"/>
    </source>
</evidence>
<evidence type="ECO:0000259" key="3">
    <source>
        <dbReference type="Pfam" id="PF13614"/>
    </source>
</evidence>
<dbReference type="PIRSF" id="PIRSF003092">
    <property type="entry name" value="MinD"/>
    <property type="match status" value="1"/>
</dbReference>
<dbReference type="GO" id="GO:0009898">
    <property type="term" value="C:cytoplasmic side of plasma membrane"/>
    <property type="evidence" value="ECO:0007669"/>
    <property type="project" value="TreeGrafter"/>
</dbReference>
<proteinExistence type="predicted"/>
<keyword evidence="1" id="KW-0547">Nucleotide-binding</keyword>
<dbReference type="GO" id="GO:0016887">
    <property type="term" value="F:ATP hydrolysis activity"/>
    <property type="evidence" value="ECO:0007669"/>
    <property type="project" value="TreeGrafter"/>
</dbReference>
<dbReference type="InterPro" id="IPR050625">
    <property type="entry name" value="ParA/MinD_ATPase"/>
</dbReference>
<evidence type="ECO:0000256" key="1">
    <source>
        <dbReference type="ARBA" id="ARBA00022741"/>
    </source>
</evidence>
<sequence length="277" mass="29864">MAMQPVQVIAVTSGKGGVGKTNVSINLACQLARLGRRVLLMDADLGLANVDILLGLRSGNNLSHVLVGESQLKDILIPGPFGITIIPAASGVRQMAEMTPAQHAQLVRSFAALQDEYDVLIVDTAAGISDSVITFSRASQYVLVVVTEEPTSLADAYGLIKVLNRDAGITRFKVLCNMSGGELQARKVFERLCDVAERFLDVNLVWVGAIPRDEFLLKAVALQRAVSDLYPAADASQAFRRLAEDVCRWPMPSASRGHIEFFAERLLAVGSEAGQSW</sequence>
<dbReference type="SUPFAM" id="SSF52540">
    <property type="entry name" value="P-loop containing nucleoside triphosphate hydrolases"/>
    <property type="match status" value="1"/>
</dbReference>
<dbReference type="GO" id="GO:0051782">
    <property type="term" value="P:negative regulation of cell division"/>
    <property type="evidence" value="ECO:0007669"/>
    <property type="project" value="TreeGrafter"/>
</dbReference>
<dbReference type="PANTHER" id="PTHR43384">
    <property type="entry name" value="SEPTUM SITE-DETERMINING PROTEIN MIND HOMOLOG, CHLOROPLASTIC-RELATED"/>
    <property type="match status" value="1"/>
</dbReference>
<protein>
    <submittedName>
        <fullName evidence="4">Cobyrinic acid a,c-diamide synthase</fullName>
    </submittedName>
</protein>
<dbReference type="GO" id="GO:0005829">
    <property type="term" value="C:cytosol"/>
    <property type="evidence" value="ECO:0007669"/>
    <property type="project" value="TreeGrafter"/>
</dbReference>
<dbReference type="CDD" id="cd02038">
    <property type="entry name" value="FlhG-like"/>
    <property type="match status" value="1"/>
</dbReference>
<dbReference type="Pfam" id="PF13614">
    <property type="entry name" value="AAA_31"/>
    <property type="match status" value="1"/>
</dbReference>
<gene>
    <name evidence="4" type="ORF">C5O18_04275</name>
</gene>
<dbReference type="OrthoDB" id="9816297at2"/>